<accession>A0A1D6K2C3</accession>
<protein>
    <submittedName>
        <fullName evidence="1">Uncharacterized protein</fullName>
    </submittedName>
</protein>
<organism evidence="1">
    <name type="scientific">Zea mays</name>
    <name type="common">Maize</name>
    <dbReference type="NCBI Taxonomy" id="4577"/>
    <lineage>
        <taxon>Eukaryota</taxon>
        <taxon>Viridiplantae</taxon>
        <taxon>Streptophyta</taxon>
        <taxon>Embryophyta</taxon>
        <taxon>Tracheophyta</taxon>
        <taxon>Spermatophyta</taxon>
        <taxon>Magnoliopsida</taxon>
        <taxon>Liliopsida</taxon>
        <taxon>Poales</taxon>
        <taxon>Poaceae</taxon>
        <taxon>PACMAD clade</taxon>
        <taxon>Panicoideae</taxon>
        <taxon>Andropogonodae</taxon>
        <taxon>Andropogoneae</taxon>
        <taxon>Tripsacinae</taxon>
        <taxon>Zea</taxon>
    </lineage>
</organism>
<sequence length="25" mass="2886">MGEDVLSVFEHAIKVLYYKDDLVDS</sequence>
<dbReference type="InParanoid" id="A0A1D6K2C3"/>
<dbReference type="AlphaFoldDB" id="A0A1D6K2C3"/>
<name>A0A1D6K2C3_MAIZE</name>
<feature type="non-terminal residue" evidence="1">
    <location>
        <position position="25"/>
    </location>
</feature>
<proteinExistence type="predicted"/>
<reference evidence="1" key="1">
    <citation type="submission" date="2015-12" db="EMBL/GenBank/DDBJ databases">
        <title>Update maize B73 reference genome by single molecule sequencing technologies.</title>
        <authorList>
            <consortium name="Maize Genome Sequencing Project"/>
            <person name="Ware D."/>
        </authorList>
    </citation>
    <scope>NUCLEOTIDE SEQUENCE [LARGE SCALE GENOMIC DNA]</scope>
    <source>
        <tissue evidence="1">Seedling</tissue>
    </source>
</reference>
<gene>
    <name evidence="1" type="ORF">ZEAMMB73_Zm00001d029079</name>
</gene>
<dbReference type="EMBL" id="CM007647">
    <property type="protein sequence ID" value="ONL97835.1"/>
    <property type="molecule type" value="Genomic_DNA"/>
</dbReference>
<evidence type="ECO:0000313" key="1">
    <source>
        <dbReference type="EMBL" id="ONL97835.1"/>
    </source>
</evidence>